<dbReference type="Pfam" id="PF14076">
    <property type="entry name" value="DUF4258"/>
    <property type="match status" value="1"/>
</dbReference>
<proteinExistence type="predicted"/>
<gene>
    <name evidence="1" type="ORF">IQ217_16635</name>
</gene>
<sequence length="82" mass="9639">MIDGFILTKHAQLQMEQREISMIWLDKTLQNPDQVLYLADAHGNTHYLKKIAEFGDRTLRIVVNSQVIPQRIVTLFFDRRAK</sequence>
<organism evidence="1 2">
    <name type="scientific">Synechocystis salina LEGE 00031</name>
    <dbReference type="NCBI Taxonomy" id="1828736"/>
    <lineage>
        <taxon>Bacteria</taxon>
        <taxon>Bacillati</taxon>
        <taxon>Cyanobacteriota</taxon>
        <taxon>Cyanophyceae</taxon>
        <taxon>Synechococcales</taxon>
        <taxon>Merismopediaceae</taxon>
        <taxon>Synechocystis</taxon>
    </lineage>
</organism>
<accession>A0ABR9VVQ7</accession>
<evidence type="ECO:0000313" key="1">
    <source>
        <dbReference type="EMBL" id="MBE9255433.1"/>
    </source>
</evidence>
<protein>
    <submittedName>
        <fullName evidence="1">DUF4258 domain-containing protein</fullName>
    </submittedName>
</protein>
<dbReference type="EMBL" id="JADEVV010000063">
    <property type="protein sequence ID" value="MBE9255433.1"/>
    <property type="molecule type" value="Genomic_DNA"/>
</dbReference>
<evidence type="ECO:0000313" key="2">
    <source>
        <dbReference type="Proteomes" id="UP000658720"/>
    </source>
</evidence>
<comment type="caution">
    <text evidence="1">The sequence shown here is derived from an EMBL/GenBank/DDBJ whole genome shotgun (WGS) entry which is preliminary data.</text>
</comment>
<name>A0ABR9VVQ7_9SYNC</name>
<dbReference type="RefSeq" id="WP_194020805.1">
    <property type="nucleotide sequence ID" value="NZ_JADEVV010000063.1"/>
</dbReference>
<dbReference type="InterPro" id="IPR025354">
    <property type="entry name" value="DUF4258"/>
</dbReference>
<reference evidence="1 2" key="1">
    <citation type="submission" date="2020-10" db="EMBL/GenBank/DDBJ databases">
        <authorList>
            <person name="Castelo-Branco R."/>
            <person name="Eusebio N."/>
            <person name="Adriana R."/>
            <person name="Vieira A."/>
            <person name="Brugerolle De Fraissinette N."/>
            <person name="Rezende De Castro R."/>
            <person name="Schneider M.P."/>
            <person name="Vasconcelos V."/>
            <person name="Leao P.N."/>
        </authorList>
    </citation>
    <scope>NUCLEOTIDE SEQUENCE [LARGE SCALE GENOMIC DNA]</scope>
    <source>
        <strain evidence="1 2">LEGE 00031</strain>
    </source>
</reference>
<dbReference type="Proteomes" id="UP000658720">
    <property type="component" value="Unassembled WGS sequence"/>
</dbReference>
<keyword evidence="2" id="KW-1185">Reference proteome</keyword>